<dbReference type="GeneTree" id="ENSGT00550000075041"/>
<evidence type="ECO:0000256" key="4">
    <source>
        <dbReference type="ARBA" id="ARBA00022840"/>
    </source>
</evidence>
<evidence type="ECO:0000256" key="6">
    <source>
        <dbReference type="RuleBase" id="RU000492"/>
    </source>
</evidence>
<name>F6S0X0_CIOIN</name>
<evidence type="ECO:0000256" key="1">
    <source>
        <dbReference type="ARBA" id="ARBA00022741"/>
    </source>
</evidence>
<dbReference type="STRING" id="7719.ENSCINP00000018842"/>
<evidence type="ECO:0000256" key="5">
    <source>
        <dbReference type="ARBA" id="ARBA00022884"/>
    </source>
</evidence>
<dbReference type="SMART" id="SM00490">
    <property type="entry name" value="HELICc"/>
    <property type="match status" value="1"/>
</dbReference>
<dbReference type="AlphaFoldDB" id="F6S0X0"/>
<dbReference type="PROSITE" id="PS51194">
    <property type="entry name" value="HELICASE_CTER"/>
    <property type="match status" value="1"/>
</dbReference>
<dbReference type="InterPro" id="IPR001650">
    <property type="entry name" value="Helicase_C-like"/>
</dbReference>
<evidence type="ECO:0000256" key="3">
    <source>
        <dbReference type="ARBA" id="ARBA00022806"/>
    </source>
</evidence>
<dbReference type="InterPro" id="IPR027417">
    <property type="entry name" value="P-loop_NTPase"/>
</dbReference>
<dbReference type="InParanoid" id="F6S0X0"/>
<proteinExistence type="inferred from homology"/>
<dbReference type="PROSITE" id="PS51192">
    <property type="entry name" value="HELICASE_ATP_BIND_1"/>
    <property type="match status" value="1"/>
</dbReference>
<evidence type="ECO:0000313" key="10">
    <source>
        <dbReference type="Ensembl" id="ENSCINP00000018842.3"/>
    </source>
</evidence>
<dbReference type="GO" id="GO:0042254">
    <property type="term" value="P:ribosome biogenesis"/>
    <property type="evidence" value="ECO:0000318"/>
    <property type="project" value="GO_Central"/>
</dbReference>
<dbReference type="Proteomes" id="UP000008144">
    <property type="component" value="Chromosome 5"/>
</dbReference>
<reference evidence="10" key="3">
    <citation type="submission" date="2025-08" db="UniProtKB">
        <authorList>
            <consortium name="Ensembl"/>
        </authorList>
    </citation>
    <scope>IDENTIFICATION</scope>
</reference>
<evidence type="ECO:0000259" key="9">
    <source>
        <dbReference type="PROSITE" id="PS51194"/>
    </source>
</evidence>
<dbReference type="Pfam" id="PF00270">
    <property type="entry name" value="DEAD"/>
    <property type="match status" value="1"/>
</dbReference>
<reference evidence="10" key="2">
    <citation type="journal article" date="2008" name="Genome Biol.">
        <title>Improved genome assembly and evidence-based global gene model set for the chordate Ciona intestinalis: new insight into intron and operon populations.</title>
        <authorList>
            <person name="Satou Y."/>
            <person name="Mineta K."/>
            <person name="Ogasawara M."/>
            <person name="Sasakura Y."/>
            <person name="Shoguchi E."/>
            <person name="Ueno K."/>
            <person name="Yamada L."/>
            <person name="Matsumoto J."/>
            <person name="Wasserscheid J."/>
            <person name="Dewar K."/>
            <person name="Wiley G.B."/>
            <person name="Macmil S.L."/>
            <person name="Roe B.A."/>
            <person name="Zeller R.W."/>
            <person name="Hastings K.E."/>
            <person name="Lemaire P."/>
            <person name="Lindquist E."/>
            <person name="Endo T."/>
            <person name="Hotta K."/>
            <person name="Inaba K."/>
        </authorList>
    </citation>
    <scope>NUCLEOTIDE SEQUENCE [LARGE SCALE GENOMIC DNA]</scope>
    <source>
        <strain evidence="10">wild type</strain>
    </source>
</reference>
<dbReference type="SMART" id="SM01178">
    <property type="entry name" value="DUF4217"/>
    <property type="match status" value="1"/>
</dbReference>
<feature type="domain" description="Helicase ATP-binding" evidence="8">
    <location>
        <begin position="64"/>
        <end position="246"/>
    </location>
</feature>
<dbReference type="FunCoup" id="F6S0X0">
    <property type="interactions" value="195"/>
</dbReference>
<dbReference type="Pfam" id="PF00271">
    <property type="entry name" value="Helicase_C"/>
    <property type="match status" value="1"/>
</dbReference>
<dbReference type="Ensembl" id="ENSCINT00000018842.3">
    <property type="protein sequence ID" value="ENSCINP00000018842.3"/>
    <property type="gene ID" value="ENSCING00000009272.3"/>
</dbReference>
<dbReference type="EMBL" id="EAAA01002177">
    <property type="status" value="NOT_ANNOTATED_CDS"/>
    <property type="molecule type" value="Genomic_DNA"/>
</dbReference>
<dbReference type="GO" id="GO:0016887">
    <property type="term" value="F:ATP hydrolysis activity"/>
    <property type="evidence" value="ECO:0007669"/>
    <property type="project" value="RHEA"/>
</dbReference>
<dbReference type="CDD" id="cd18787">
    <property type="entry name" value="SF2_C_DEAD"/>
    <property type="match status" value="1"/>
</dbReference>
<dbReference type="InterPro" id="IPR014001">
    <property type="entry name" value="Helicase_ATP-bd"/>
</dbReference>
<dbReference type="EC" id="3.6.4.13" evidence="7"/>
<comment type="domain">
    <text evidence="7">The Q motif is unique to and characteristic of the DEAD box family of RNA helicases and controls ATP binding and hydrolysis.</text>
</comment>
<comment type="function">
    <text evidence="7">RNA helicase.</text>
</comment>
<dbReference type="Gene3D" id="3.40.50.300">
    <property type="entry name" value="P-loop containing nucleotide triphosphate hydrolases"/>
    <property type="match status" value="2"/>
</dbReference>
<keyword evidence="3 6" id="KW-0347">Helicase</keyword>
<feature type="domain" description="Helicase C-terminal" evidence="9">
    <location>
        <begin position="291"/>
        <end position="458"/>
    </location>
</feature>
<comment type="similarity">
    <text evidence="6">Belongs to the DEAD box helicase family.</text>
</comment>
<keyword evidence="5 7" id="KW-0694">RNA-binding</keyword>
<reference evidence="10" key="4">
    <citation type="submission" date="2025-09" db="UniProtKB">
        <authorList>
            <consortium name="Ensembl"/>
        </authorList>
    </citation>
    <scope>IDENTIFICATION</scope>
</reference>
<organism evidence="10 11">
    <name type="scientific">Ciona intestinalis</name>
    <name type="common">Transparent sea squirt</name>
    <name type="synonym">Ascidia intestinalis</name>
    <dbReference type="NCBI Taxonomy" id="7719"/>
    <lineage>
        <taxon>Eukaryota</taxon>
        <taxon>Metazoa</taxon>
        <taxon>Chordata</taxon>
        <taxon>Tunicata</taxon>
        <taxon>Ascidiacea</taxon>
        <taxon>Phlebobranchia</taxon>
        <taxon>Cionidae</taxon>
        <taxon>Ciona</taxon>
    </lineage>
</organism>
<comment type="catalytic activity">
    <reaction evidence="7">
        <text>ATP + H2O = ADP + phosphate + H(+)</text>
        <dbReference type="Rhea" id="RHEA:13065"/>
        <dbReference type="ChEBI" id="CHEBI:15377"/>
        <dbReference type="ChEBI" id="CHEBI:15378"/>
        <dbReference type="ChEBI" id="CHEBI:30616"/>
        <dbReference type="ChEBI" id="CHEBI:43474"/>
        <dbReference type="ChEBI" id="CHEBI:456216"/>
        <dbReference type="EC" id="3.6.4.13"/>
    </reaction>
</comment>
<dbReference type="InterPro" id="IPR025313">
    <property type="entry name" value="SPB4-like_CTE"/>
</dbReference>
<dbReference type="GO" id="GO:0003723">
    <property type="term" value="F:RNA binding"/>
    <property type="evidence" value="ECO:0007669"/>
    <property type="project" value="UniProtKB-UniRule"/>
</dbReference>
<keyword evidence="11" id="KW-1185">Reference proteome</keyword>
<keyword evidence="4 6" id="KW-0067">ATP-binding</keyword>
<reference evidence="11" key="1">
    <citation type="journal article" date="2002" name="Science">
        <title>The draft genome of Ciona intestinalis: insights into chordate and vertebrate origins.</title>
        <authorList>
            <person name="Dehal P."/>
            <person name="Satou Y."/>
            <person name="Campbell R.K."/>
            <person name="Chapman J."/>
            <person name="Degnan B."/>
            <person name="De Tomaso A."/>
            <person name="Davidson B."/>
            <person name="Di Gregorio A."/>
            <person name="Gelpke M."/>
            <person name="Goodstein D.M."/>
            <person name="Harafuji N."/>
            <person name="Hastings K.E."/>
            <person name="Ho I."/>
            <person name="Hotta K."/>
            <person name="Huang W."/>
            <person name="Kawashima T."/>
            <person name="Lemaire P."/>
            <person name="Martinez D."/>
            <person name="Meinertzhagen I.A."/>
            <person name="Necula S."/>
            <person name="Nonaka M."/>
            <person name="Putnam N."/>
            <person name="Rash S."/>
            <person name="Saiga H."/>
            <person name="Satake M."/>
            <person name="Terry A."/>
            <person name="Yamada L."/>
            <person name="Wang H.G."/>
            <person name="Awazu S."/>
            <person name="Azumi K."/>
            <person name="Boore J."/>
            <person name="Branno M."/>
            <person name="Chin-Bow S."/>
            <person name="DeSantis R."/>
            <person name="Doyle S."/>
            <person name="Francino P."/>
            <person name="Keys D.N."/>
            <person name="Haga S."/>
            <person name="Hayashi H."/>
            <person name="Hino K."/>
            <person name="Imai K.S."/>
            <person name="Inaba K."/>
            <person name="Kano S."/>
            <person name="Kobayashi K."/>
            <person name="Kobayashi M."/>
            <person name="Lee B.I."/>
            <person name="Makabe K.W."/>
            <person name="Manohar C."/>
            <person name="Matassi G."/>
            <person name="Medina M."/>
            <person name="Mochizuki Y."/>
            <person name="Mount S."/>
            <person name="Morishita T."/>
            <person name="Miura S."/>
            <person name="Nakayama A."/>
            <person name="Nishizaka S."/>
            <person name="Nomoto H."/>
            <person name="Ohta F."/>
            <person name="Oishi K."/>
            <person name="Rigoutsos I."/>
            <person name="Sano M."/>
            <person name="Sasaki A."/>
            <person name="Sasakura Y."/>
            <person name="Shoguchi E."/>
            <person name="Shin-i T."/>
            <person name="Spagnuolo A."/>
            <person name="Stainier D."/>
            <person name="Suzuki M.M."/>
            <person name="Tassy O."/>
            <person name="Takatori N."/>
            <person name="Tokuoka M."/>
            <person name="Yagi K."/>
            <person name="Yoshizaki F."/>
            <person name="Wada S."/>
            <person name="Zhang C."/>
            <person name="Hyatt P.D."/>
            <person name="Larimer F."/>
            <person name="Detter C."/>
            <person name="Doggett N."/>
            <person name="Glavina T."/>
            <person name="Hawkins T."/>
            <person name="Richardson P."/>
            <person name="Lucas S."/>
            <person name="Kohara Y."/>
            <person name="Levine M."/>
            <person name="Satoh N."/>
            <person name="Rokhsar D.S."/>
        </authorList>
    </citation>
    <scope>NUCLEOTIDE SEQUENCE [LARGE SCALE GENOMIC DNA]</scope>
</reference>
<dbReference type="SMART" id="SM00487">
    <property type="entry name" value="DEXDc"/>
    <property type="match status" value="1"/>
</dbReference>
<evidence type="ECO:0000256" key="2">
    <source>
        <dbReference type="ARBA" id="ARBA00022801"/>
    </source>
</evidence>
<dbReference type="GO" id="GO:0005634">
    <property type="term" value="C:nucleus"/>
    <property type="evidence" value="ECO:0000318"/>
    <property type="project" value="GO_Central"/>
</dbReference>
<sequence length="622" mass="68754">SSLFSANPEIPALNLPVVNDAPKKTIISAPVTSFSHLNLHLGIESYISEKLEFTDMTEVQSKSLPVLLDGKDALIRSQTGSGKTIAYALAVVQNLQGLVPRITRMDGPAALVFVPTRELALQSYEVFSRLTLPVRRIVATCVVGGQKRKSEKARLRKGSNIIVSTPGRFIDHIENTHCLSLAKVKWIIFDEADRLLDMGFQKDINKILTAVKEQTGTKQQVVLLSATLTKGVENLVNLALTNPVHIETEAGKAKEKNAQIFVDPLTGLNVEKVPLPSKLTQSVTIVPSKLRLVTLVAFINKKCVIEGDGKLLVFLSCRDSVEFHFRLLKNMKGVLNNAISDKKLGFFQLHGGMTQPERNSTINGYRCAKSGVLLCTDVASRGLDIPKVDWVVQHTSPGNPVDYVHRVGRTARAGKAGHALLILSPAEVEYVKLLTKFDIVAKELKLEEILFVLTRKMLTYSAVIYGTVGIQLGKEEASKVHRELEELVHGDKSLKEFAGKAFVAYVRSYATYPAALKHIFHVQNLHLGHVAKSFALQEAPSEFLHNLKKTVGAHAIRQIRRKKSNMENSETENNKTDDITVEKEIKKKGTKRHPIVAKFDLMSEFSSGITDFSPSAKKKKVK</sequence>
<dbReference type="PANTHER" id="PTHR24031">
    <property type="entry name" value="RNA HELICASE"/>
    <property type="match status" value="1"/>
</dbReference>
<dbReference type="InterPro" id="IPR000629">
    <property type="entry name" value="RNA-helicase_DEAD-box_CS"/>
</dbReference>
<dbReference type="InterPro" id="IPR011545">
    <property type="entry name" value="DEAD/DEAH_box_helicase_dom"/>
</dbReference>
<dbReference type="GO" id="GO:0005524">
    <property type="term" value="F:ATP binding"/>
    <property type="evidence" value="ECO:0007669"/>
    <property type="project" value="UniProtKB-UniRule"/>
</dbReference>
<keyword evidence="1 6" id="KW-0547">Nucleotide-binding</keyword>
<evidence type="ECO:0000259" key="8">
    <source>
        <dbReference type="PROSITE" id="PS51192"/>
    </source>
</evidence>
<evidence type="ECO:0000313" key="11">
    <source>
        <dbReference type="Proteomes" id="UP000008144"/>
    </source>
</evidence>
<keyword evidence="2 6" id="KW-0378">Hydrolase</keyword>
<dbReference type="PROSITE" id="PS00039">
    <property type="entry name" value="DEAD_ATP_HELICASE"/>
    <property type="match status" value="1"/>
</dbReference>
<dbReference type="GO" id="GO:0003724">
    <property type="term" value="F:RNA helicase activity"/>
    <property type="evidence" value="ECO:0007669"/>
    <property type="project" value="UniProtKB-EC"/>
</dbReference>
<dbReference type="OMA" id="AVHIKAD"/>
<accession>F6S0X0</accession>
<evidence type="ECO:0000256" key="7">
    <source>
        <dbReference type="RuleBase" id="RU365068"/>
    </source>
</evidence>
<dbReference type="HOGENOM" id="CLU_003041_26_2_1"/>
<dbReference type="Pfam" id="PF13959">
    <property type="entry name" value="CTE_SPB4"/>
    <property type="match status" value="1"/>
</dbReference>
<protein>
    <recommendedName>
        <fullName evidence="7">ATP-dependent RNA helicase</fullName>
        <ecNumber evidence="7">3.6.4.13</ecNumber>
    </recommendedName>
</protein>
<dbReference type="SUPFAM" id="SSF52540">
    <property type="entry name" value="P-loop containing nucleoside triphosphate hydrolases"/>
    <property type="match status" value="1"/>
</dbReference>